<dbReference type="PROSITE" id="PS00885">
    <property type="entry name" value="EPSP_SYNTHASE_2"/>
    <property type="match status" value="1"/>
</dbReference>
<evidence type="ECO:0000259" key="9">
    <source>
        <dbReference type="Pfam" id="PF00275"/>
    </source>
</evidence>
<feature type="binding site" evidence="7">
    <location>
        <position position="369"/>
    </location>
    <ligand>
        <name>3-phosphoshikimate</name>
        <dbReference type="ChEBI" id="CHEBI:145989"/>
    </ligand>
</feature>
<feature type="binding site" evidence="7">
    <location>
        <position position="227"/>
    </location>
    <ligand>
        <name>3-phosphoshikimate</name>
        <dbReference type="ChEBI" id="CHEBI:145989"/>
    </ligand>
</feature>
<comment type="function">
    <text evidence="7">Catalyzes the transfer of the enolpyruvyl moiety of phosphoenolpyruvate (PEP) to the 5-hydroxyl of shikimate-3-phosphate (S3P) to produce enolpyruvyl shikimate-3-phosphate and inorganic phosphate.</text>
</comment>
<evidence type="ECO:0000256" key="7">
    <source>
        <dbReference type="HAMAP-Rule" id="MF_00210"/>
    </source>
</evidence>
<comment type="subcellular location">
    <subcellularLocation>
        <location evidence="7">Cytoplasm</location>
    </subcellularLocation>
</comment>
<comment type="catalytic activity">
    <reaction evidence="6">
        <text>3-phosphoshikimate + phosphoenolpyruvate = 5-O-(1-carboxyvinyl)-3-phosphoshikimate + phosphate</text>
        <dbReference type="Rhea" id="RHEA:21256"/>
        <dbReference type="ChEBI" id="CHEBI:43474"/>
        <dbReference type="ChEBI" id="CHEBI:57701"/>
        <dbReference type="ChEBI" id="CHEBI:58702"/>
        <dbReference type="ChEBI" id="CHEBI:145989"/>
        <dbReference type="EC" id="2.5.1.19"/>
    </reaction>
    <physiologicalReaction direction="left-to-right" evidence="6">
        <dbReference type="Rhea" id="RHEA:21257"/>
    </physiologicalReaction>
</comment>
<feature type="binding site" evidence="7">
    <location>
        <position position="342"/>
    </location>
    <ligand>
        <name>3-phosphoshikimate</name>
        <dbReference type="ChEBI" id="CHEBI:145989"/>
    </ligand>
</feature>
<dbReference type="PANTHER" id="PTHR21090:SF5">
    <property type="entry name" value="PENTAFUNCTIONAL AROM POLYPEPTIDE"/>
    <property type="match status" value="1"/>
</dbReference>
<feature type="region of interest" description="Disordered" evidence="8">
    <location>
        <begin position="1"/>
        <end position="46"/>
    </location>
</feature>
<evidence type="ECO:0000256" key="8">
    <source>
        <dbReference type="SAM" id="MobiDB-lite"/>
    </source>
</evidence>
<evidence type="ECO:0000256" key="5">
    <source>
        <dbReference type="ARBA" id="ARBA00023141"/>
    </source>
</evidence>
<keyword evidence="3 7" id="KW-0028">Amino-acid biosynthesis</keyword>
<evidence type="ECO:0000256" key="2">
    <source>
        <dbReference type="ARBA" id="ARBA00009948"/>
    </source>
</evidence>
<feature type="binding site" evidence="7">
    <location>
        <position position="49"/>
    </location>
    <ligand>
        <name>phosphoenolpyruvate</name>
        <dbReference type="ChEBI" id="CHEBI:58702"/>
    </ligand>
</feature>
<feature type="binding site" evidence="7">
    <location>
        <position position="54"/>
    </location>
    <ligand>
        <name>3-phosphoshikimate</name>
        <dbReference type="ChEBI" id="CHEBI:145989"/>
    </ligand>
</feature>
<dbReference type="HAMAP" id="MF_00210">
    <property type="entry name" value="EPSP_synth"/>
    <property type="match status" value="1"/>
</dbReference>
<dbReference type="Pfam" id="PF00275">
    <property type="entry name" value="EPSP_synthase"/>
    <property type="match status" value="1"/>
</dbReference>
<sequence>MTQARYSPDHAETDASAPTDAPVPRSARPWPAPAAGGPLRSTVTVPGSKSLTNRELLLAAIADAPSRLTAPLHSDDSARMVEALRALGADIRPTVGRGPFGDDLIVNPIWPLTAGTTIDCGQAGTVMRFIAPILGFAHGEVTLTAHESALHRPMGEMIKALRDIGVDIDDGGHWALPFTVRGHGHVRGGEVVIDASASSQFVSGLLLAAPRFDVGLHLIHGGERLPSIPHIDMTVETLAHRGVHVERPAPGEWVVPASAVRGKDVAIEPDLSNAAPFLAAAMIVGGAVSVTGWPLHSTQPGALLPDILGLMGARAVRRGGALTVTAGERIQAVEIDLSAVGELTPTIVGLAAFADGPSTLHGIGHLRGHETDRLAALAADLRALGGEIHELDDGLRIVPRPLHGGLWRAFHDHRMATTGALIGLAVPGVEVDDIGTTAKTMPEFPELWAGMLDGTSRDTAPVQDMAS</sequence>
<dbReference type="GO" id="GO:0003866">
    <property type="term" value="F:3-phosphoshikimate 1-carboxyvinyltransferase activity"/>
    <property type="evidence" value="ECO:0007669"/>
    <property type="project" value="UniProtKB-EC"/>
</dbReference>
<organism evidence="10 11">
    <name type="scientific">Microbacterium rhizosphaerae</name>
    <dbReference type="NCBI Taxonomy" id="1678237"/>
    <lineage>
        <taxon>Bacteria</taxon>
        <taxon>Bacillati</taxon>
        <taxon>Actinomycetota</taxon>
        <taxon>Actinomycetes</taxon>
        <taxon>Micrococcales</taxon>
        <taxon>Microbacteriaceae</taxon>
        <taxon>Microbacterium</taxon>
    </lineage>
</organism>
<gene>
    <name evidence="7 10" type="primary">aroA</name>
    <name evidence="10" type="ORF">SM116_06165</name>
</gene>
<evidence type="ECO:0000256" key="1">
    <source>
        <dbReference type="ARBA" id="ARBA00004811"/>
    </source>
</evidence>
<feature type="binding site" evidence="7">
    <location>
        <position position="439"/>
    </location>
    <ligand>
        <name>phosphoenolpyruvate</name>
        <dbReference type="ChEBI" id="CHEBI:58702"/>
    </ligand>
</feature>
<dbReference type="NCBIfam" id="TIGR01356">
    <property type="entry name" value="aroA"/>
    <property type="match status" value="1"/>
</dbReference>
<dbReference type="InterPro" id="IPR023193">
    <property type="entry name" value="EPSP_synthase_CS"/>
</dbReference>
<reference evidence="10 11" key="1">
    <citation type="submission" date="2023-11" db="EMBL/GenBank/DDBJ databases">
        <title>Genome sequence of Microbacterium rhizosphaerae KACC 19337.</title>
        <authorList>
            <person name="Choi H."/>
            <person name="Kim S."/>
            <person name="Kim Y."/>
            <person name="Kwon S.-W."/>
            <person name="Heo J."/>
        </authorList>
    </citation>
    <scope>NUCLEOTIDE SEQUENCE [LARGE SCALE GENOMIC DNA]</scope>
    <source>
        <strain evidence="10 11">KACC 19337</strain>
    </source>
</reference>
<keyword evidence="7" id="KW-0963">Cytoplasm</keyword>
<proteinExistence type="inferred from homology"/>
<dbReference type="EMBL" id="CP139368">
    <property type="protein sequence ID" value="WPR90877.1"/>
    <property type="molecule type" value="Genomic_DNA"/>
</dbReference>
<evidence type="ECO:0000313" key="10">
    <source>
        <dbReference type="EMBL" id="WPR90877.1"/>
    </source>
</evidence>
<keyword evidence="11" id="KW-1185">Reference proteome</keyword>
<feature type="binding site" evidence="7">
    <location>
        <position position="198"/>
    </location>
    <ligand>
        <name>3-phosphoshikimate</name>
        <dbReference type="ChEBI" id="CHEBI:145989"/>
    </ligand>
</feature>
<feature type="binding site" evidence="7">
    <location>
        <position position="152"/>
    </location>
    <ligand>
        <name>phosphoenolpyruvate</name>
        <dbReference type="ChEBI" id="CHEBI:58702"/>
    </ligand>
</feature>
<feature type="binding site" evidence="7">
    <location>
        <position position="49"/>
    </location>
    <ligand>
        <name>3-phosphoshikimate</name>
        <dbReference type="ChEBI" id="CHEBI:145989"/>
    </ligand>
</feature>
<dbReference type="InterPro" id="IPR036968">
    <property type="entry name" value="Enolpyruvate_Tfrase_sf"/>
</dbReference>
<dbReference type="EC" id="2.5.1.19" evidence="7"/>
<feature type="binding site" evidence="7">
    <location>
        <position position="373"/>
    </location>
    <ligand>
        <name>phosphoenolpyruvate</name>
        <dbReference type="ChEBI" id="CHEBI:58702"/>
    </ligand>
</feature>
<comment type="caution">
    <text evidence="7">Lacks conserved residue(s) required for the propagation of feature annotation.</text>
</comment>
<feature type="binding site" evidence="7">
    <location>
        <position position="200"/>
    </location>
    <ligand>
        <name>3-phosphoshikimate</name>
        <dbReference type="ChEBI" id="CHEBI:145989"/>
    </ligand>
</feature>
<dbReference type="InterPro" id="IPR013792">
    <property type="entry name" value="RNA3'P_cycl/enolpyr_Trfase_a/b"/>
</dbReference>
<name>A0ABZ0SUE1_9MICO</name>
<feature type="domain" description="Enolpyruvate transferase" evidence="9">
    <location>
        <begin position="35"/>
        <end position="446"/>
    </location>
</feature>
<dbReference type="SUPFAM" id="SSF55205">
    <property type="entry name" value="EPT/RTPC-like"/>
    <property type="match status" value="1"/>
</dbReference>
<dbReference type="CDD" id="cd01556">
    <property type="entry name" value="EPSP_synthase"/>
    <property type="match status" value="1"/>
</dbReference>
<comment type="pathway">
    <text evidence="1 7">Metabolic intermediate biosynthesis; chorismate biosynthesis; chorismate from D-erythrose 4-phosphate and phosphoenolpyruvate: step 6/7.</text>
</comment>
<keyword evidence="5 7" id="KW-0057">Aromatic amino acid biosynthesis</keyword>
<feature type="binding site" evidence="7">
    <location>
        <position position="200"/>
    </location>
    <ligand>
        <name>phosphoenolpyruvate</name>
        <dbReference type="ChEBI" id="CHEBI:58702"/>
    </ligand>
</feature>
<feature type="binding site" evidence="7">
    <location>
        <position position="124"/>
    </location>
    <ligand>
        <name>phosphoenolpyruvate</name>
        <dbReference type="ChEBI" id="CHEBI:58702"/>
    </ligand>
</feature>
<evidence type="ECO:0000313" key="11">
    <source>
        <dbReference type="Proteomes" id="UP001323798"/>
    </source>
</evidence>
<feature type="binding site" evidence="7">
    <location>
        <position position="50"/>
    </location>
    <ligand>
        <name>3-phosphoshikimate</name>
        <dbReference type="ChEBI" id="CHEBI:145989"/>
    </ligand>
</feature>
<comment type="similarity">
    <text evidence="2 7">Belongs to the EPSP synthase family.</text>
</comment>
<dbReference type="InterPro" id="IPR001986">
    <property type="entry name" value="Enolpyruvate_Tfrase_dom"/>
</dbReference>
<feature type="binding site" evidence="7">
    <location>
        <position position="199"/>
    </location>
    <ligand>
        <name>3-phosphoshikimate</name>
        <dbReference type="ChEBI" id="CHEBI:145989"/>
    </ligand>
</feature>
<evidence type="ECO:0000256" key="3">
    <source>
        <dbReference type="ARBA" id="ARBA00022605"/>
    </source>
</evidence>
<comment type="subunit">
    <text evidence="7">Monomer.</text>
</comment>
<dbReference type="RefSeq" id="WP_320943580.1">
    <property type="nucleotide sequence ID" value="NZ_BAABEU010000004.1"/>
</dbReference>
<evidence type="ECO:0000256" key="4">
    <source>
        <dbReference type="ARBA" id="ARBA00022679"/>
    </source>
</evidence>
<dbReference type="Proteomes" id="UP001323798">
    <property type="component" value="Chromosome"/>
</dbReference>
<accession>A0ABZ0SUE1</accession>
<feature type="binding site" evidence="7">
    <location>
        <position position="414"/>
    </location>
    <ligand>
        <name>phosphoenolpyruvate</name>
        <dbReference type="ChEBI" id="CHEBI:58702"/>
    </ligand>
</feature>
<dbReference type="PANTHER" id="PTHR21090">
    <property type="entry name" value="AROM/DEHYDROQUINATE SYNTHASE"/>
    <property type="match status" value="1"/>
</dbReference>
<dbReference type="InterPro" id="IPR006264">
    <property type="entry name" value="EPSP_synthase"/>
</dbReference>
<feature type="active site" description="Proton acceptor" evidence="7">
    <location>
        <position position="342"/>
    </location>
</feature>
<feature type="compositionally biased region" description="Low complexity" evidence="8">
    <location>
        <begin position="22"/>
        <end position="38"/>
    </location>
</feature>
<dbReference type="Gene3D" id="3.65.10.10">
    <property type="entry name" value="Enolpyruvate transferase domain"/>
    <property type="match status" value="2"/>
</dbReference>
<keyword evidence="4 7" id="KW-0808">Transferase</keyword>
<protein>
    <recommendedName>
        <fullName evidence="7">3-phosphoshikimate 1-carboxyvinyltransferase</fullName>
        <ecNumber evidence="7">2.5.1.19</ecNumber>
    </recommendedName>
    <alternativeName>
        <fullName evidence="7">5-enolpyruvylshikimate-3-phosphate synthase</fullName>
        <shortName evidence="7">EPSP synthase</shortName>
        <shortName evidence="7">EPSPS</shortName>
    </alternativeName>
</protein>
<evidence type="ECO:0000256" key="6">
    <source>
        <dbReference type="ARBA" id="ARBA00044633"/>
    </source>
</evidence>
<dbReference type="PIRSF" id="PIRSF000505">
    <property type="entry name" value="EPSPS"/>
    <property type="match status" value="1"/>
</dbReference>